<evidence type="ECO:0000313" key="10">
    <source>
        <dbReference type="Proteomes" id="UP000283734"/>
    </source>
</evidence>
<comment type="caution">
    <text evidence="9">The sequence shown here is derived from an EMBL/GenBank/DDBJ whole genome shotgun (WGS) entry which is preliminary data.</text>
</comment>
<feature type="transmembrane region" description="Helical" evidence="7">
    <location>
        <begin position="87"/>
        <end position="106"/>
    </location>
</feature>
<keyword evidence="10" id="KW-1185">Reference proteome</keyword>
<dbReference type="AlphaFoldDB" id="A0A418XYG2"/>
<feature type="transmembrane region" description="Helical" evidence="7">
    <location>
        <begin position="63"/>
        <end position="80"/>
    </location>
</feature>
<feature type="domain" description="Glycine transporter" evidence="8">
    <location>
        <begin position="4"/>
        <end position="77"/>
    </location>
</feature>
<reference evidence="9 10" key="1">
    <citation type="submission" date="2018-09" db="EMBL/GenBank/DDBJ databases">
        <title>Alcanivorax profundi sp. nov., isolated from 1000 m-depth seawater of the Mariana Trench.</title>
        <authorList>
            <person name="Liu J."/>
        </authorList>
    </citation>
    <scope>NUCLEOTIDE SEQUENCE [LARGE SCALE GENOMIC DNA]</scope>
    <source>
        <strain evidence="9 10">MTEO17</strain>
    </source>
</reference>
<proteinExistence type="inferred from homology"/>
<evidence type="ECO:0000259" key="8">
    <source>
        <dbReference type="Pfam" id="PF03458"/>
    </source>
</evidence>
<organism evidence="9 10">
    <name type="scientific">Alcanivorax profundi</name>
    <dbReference type="NCBI Taxonomy" id="2338368"/>
    <lineage>
        <taxon>Bacteria</taxon>
        <taxon>Pseudomonadati</taxon>
        <taxon>Pseudomonadota</taxon>
        <taxon>Gammaproteobacteria</taxon>
        <taxon>Oceanospirillales</taxon>
        <taxon>Alcanivoracaceae</taxon>
        <taxon>Alcanivorax</taxon>
    </lineage>
</organism>
<dbReference type="InterPro" id="IPR005115">
    <property type="entry name" value="Gly_transporter"/>
</dbReference>
<sequence>MLLTLYLIGITAEAMTGALAAGRLRMDLFGVVMIATVTAFGGGSIRDLLLGHYPLTWVAHPEYLLLTTSAALLTIWIAPLMSRLRMLFLMLDALGLVAFTIIGVKVAQSMGLGMPVAVLAGLITGIFGGVIRDLLCNRVPLVFQKELYAVVSLGSACLFLVLQQMAWPAWLITLLTLAAGFTVRMLAIRYQWHLPRFEYNVPEK</sequence>
<evidence type="ECO:0000256" key="4">
    <source>
        <dbReference type="ARBA" id="ARBA00022692"/>
    </source>
</evidence>
<evidence type="ECO:0000256" key="5">
    <source>
        <dbReference type="ARBA" id="ARBA00022989"/>
    </source>
</evidence>
<keyword evidence="5 7" id="KW-1133">Transmembrane helix</keyword>
<dbReference type="PANTHER" id="PTHR30506:SF3">
    <property type="entry name" value="UPF0126 INNER MEMBRANE PROTEIN YADS-RELATED"/>
    <property type="match status" value="1"/>
</dbReference>
<evidence type="ECO:0000256" key="6">
    <source>
        <dbReference type="ARBA" id="ARBA00023136"/>
    </source>
</evidence>
<evidence type="ECO:0000256" key="2">
    <source>
        <dbReference type="ARBA" id="ARBA00008193"/>
    </source>
</evidence>
<evidence type="ECO:0000256" key="1">
    <source>
        <dbReference type="ARBA" id="ARBA00004651"/>
    </source>
</evidence>
<accession>A0A418XYG2</accession>
<feature type="transmembrane region" description="Helical" evidence="7">
    <location>
        <begin position="147"/>
        <end position="163"/>
    </location>
</feature>
<keyword evidence="4 7" id="KW-0812">Transmembrane</keyword>
<dbReference type="Proteomes" id="UP000283734">
    <property type="component" value="Unassembled WGS sequence"/>
</dbReference>
<name>A0A418XYG2_9GAMM</name>
<gene>
    <name evidence="9" type="ORF">D4A39_06175</name>
</gene>
<evidence type="ECO:0000256" key="7">
    <source>
        <dbReference type="SAM" id="Phobius"/>
    </source>
</evidence>
<dbReference type="OrthoDB" id="9791874at2"/>
<dbReference type="RefSeq" id="WP_022986378.1">
    <property type="nucleotide sequence ID" value="NZ_CAXGPP010000029.1"/>
</dbReference>
<evidence type="ECO:0000313" key="9">
    <source>
        <dbReference type="EMBL" id="RJG18068.1"/>
    </source>
</evidence>
<dbReference type="EMBL" id="QYYA01000002">
    <property type="protein sequence ID" value="RJG18068.1"/>
    <property type="molecule type" value="Genomic_DNA"/>
</dbReference>
<feature type="transmembrane region" description="Helical" evidence="7">
    <location>
        <begin position="169"/>
        <end position="187"/>
    </location>
</feature>
<keyword evidence="3" id="KW-1003">Cell membrane</keyword>
<protein>
    <submittedName>
        <fullName evidence="9">Trimeric intracellular cation channel family protein</fullName>
    </submittedName>
</protein>
<comment type="similarity">
    <text evidence="2">Belongs to the UPF0126 family.</text>
</comment>
<comment type="subcellular location">
    <subcellularLocation>
        <location evidence="1">Cell membrane</location>
        <topology evidence="1">Multi-pass membrane protein</topology>
    </subcellularLocation>
</comment>
<feature type="domain" description="Glycine transporter" evidence="8">
    <location>
        <begin position="90"/>
        <end position="163"/>
    </location>
</feature>
<dbReference type="PANTHER" id="PTHR30506">
    <property type="entry name" value="INNER MEMBRANE PROTEIN"/>
    <property type="match status" value="1"/>
</dbReference>
<feature type="transmembrane region" description="Helical" evidence="7">
    <location>
        <begin position="112"/>
        <end position="135"/>
    </location>
</feature>
<dbReference type="Pfam" id="PF03458">
    <property type="entry name" value="Gly_transporter"/>
    <property type="match status" value="2"/>
</dbReference>
<dbReference type="GO" id="GO:0005886">
    <property type="term" value="C:plasma membrane"/>
    <property type="evidence" value="ECO:0007669"/>
    <property type="project" value="UniProtKB-SubCell"/>
</dbReference>
<keyword evidence="6 7" id="KW-0472">Membrane</keyword>
<evidence type="ECO:0000256" key="3">
    <source>
        <dbReference type="ARBA" id="ARBA00022475"/>
    </source>
</evidence>